<dbReference type="OrthoDB" id="9760256at2"/>
<dbReference type="InterPro" id="IPR005482">
    <property type="entry name" value="Biotin_COase_C"/>
</dbReference>
<dbReference type="Gene3D" id="3.30.470.20">
    <property type="entry name" value="ATP-grasp fold, B domain"/>
    <property type="match status" value="1"/>
</dbReference>
<protein>
    <recommendedName>
        <fullName evidence="3">acetyl-CoA carboxylase</fullName>
        <ecNumber evidence="3">6.4.1.2</ecNumber>
    </recommendedName>
</protein>
<dbReference type="InterPro" id="IPR005479">
    <property type="entry name" value="CPAse_ATP-bd"/>
</dbReference>
<dbReference type="GO" id="GO:0003989">
    <property type="term" value="F:acetyl-CoA carboxylase activity"/>
    <property type="evidence" value="ECO:0007669"/>
    <property type="project" value="UniProtKB-EC"/>
</dbReference>
<dbReference type="PROSITE" id="PS50968">
    <property type="entry name" value="BIOTINYL_LIPOYL"/>
    <property type="match status" value="1"/>
</dbReference>
<evidence type="ECO:0000259" key="13">
    <source>
        <dbReference type="PROSITE" id="PS50980"/>
    </source>
</evidence>
<dbReference type="PANTHER" id="PTHR48095:SF5">
    <property type="entry name" value="BLL7292 PROTEIN"/>
    <property type="match status" value="1"/>
</dbReference>
<keyword evidence="7" id="KW-0092">Biotin</keyword>
<dbReference type="SUPFAM" id="SSF51230">
    <property type="entry name" value="Single hybrid motif"/>
    <property type="match status" value="1"/>
</dbReference>
<feature type="domain" description="CoA carboxyltransferase C-terminal" evidence="14">
    <location>
        <begin position="824"/>
        <end position="1058"/>
    </location>
</feature>
<keyword evidence="16" id="KW-1185">Reference proteome</keyword>
<comment type="cofactor">
    <cofactor evidence="1">
        <name>biotin</name>
        <dbReference type="ChEBI" id="CHEBI:57586"/>
    </cofactor>
</comment>
<keyword evidence="5 9" id="KW-0547">Nucleotide-binding</keyword>
<dbReference type="GO" id="GO:0005524">
    <property type="term" value="F:ATP binding"/>
    <property type="evidence" value="ECO:0007669"/>
    <property type="project" value="UniProtKB-UniRule"/>
</dbReference>
<dbReference type="Gene3D" id="3.40.50.20">
    <property type="match status" value="1"/>
</dbReference>
<evidence type="ECO:0000256" key="8">
    <source>
        <dbReference type="ARBA" id="ARBA00023268"/>
    </source>
</evidence>
<evidence type="ECO:0000256" key="5">
    <source>
        <dbReference type="ARBA" id="ARBA00022741"/>
    </source>
</evidence>
<reference evidence="15 16" key="1">
    <citation type="submission" date="2019-05" db="EMBL/GenBank/DDBJ databases">
        <authorList>
            <person name="Lee S.D."/>
        </authorList>
    </citation>
    <scope>NUCLEOTIDE SEQUENCE [LARGE SCALE GENOMIC DNA]</scope>
    <source>
        <strain evidence="15 16">C5-26</strain>
    </source>
</reference>
<evidence type="ECO:0000256" key="4">
    <source>
        <dbReference type="ARBA" id="ARBA00022598"/>
    </source>
</evidence>
<dbReference type="CDD" id="cd06850">
    <property type="entry name" value="biotinyl_domain"/>
    <property type="match status" value="1"/>
</dbReference>
<dbReference type="InterPro" id="IPR011053">
    <property type="entry name" value="Single_hybrid_motif"/>
</dbReference>
<dbReference type="InterPro" id="IPR000089">
    <property type="entry name" value="Biotin_lipoyl"/>
</dbReference>
<comment type="pathway">
    <text evidence="2">Lipid metabolism; malonyl-CoA biosynthesis; malonyl-CoA from acetyl-CoA: step 1/1.</text>
</comment>
<dbReference type="EMBL" id="VCQV01000001">
    <property type="protein sequence ID" value="TWP38928.1"/>
    <property type="molecule type" value="Genomic_DNA"/>
</dbReference>
<dbReference type="InterPro" id="IPR011761">
    <property type="entry name" value="ATP-grasp"/>
</dbReference>
<dbReference type="RefSeq" id="WP_146314710.1">
    <property type="nucleotide sequence ID" value="NZ_VCQV01000001.1"/>
</dbReference>
<feature type="domain" description="CoA carboxyltransferase N-terminal" evidence="13">
    <location>
        <begin position="558"/>
        <end position="825"/>
    </location>
</feature>
<dbReference type="GO" id="GO:2001295">
    <property type="term" value="P:malonyl-CoA biosynthetic process"/>
    <property type="evidence" value="ECO:0007669"/>
    <property type="project" value="UniProtKB-UniPathway"/>
</dbReference>
<dbReference type="SUPFAM" id="SSF52096">
    <property type="entry name" value="ClpP/crotonase"/>
    <property type="match status" value="2"/>
</dbReference>
<dbReference type="EC" id="6.4.1.2" evidence="3"/>
<dbReference type="SUPFAM" id="SSF51246">
    <property type="entry name" value="Rudiment single hybrid motif"/>
    <property type="match status" value="1"/>
</dbReference>
<dbReference type="Pfam" id="PF02785">
    <property type="entry name" value="Biotin_carb_C"/>
    <property type="match status" value="1"/>
</dbReference>
<keyword evidence="8" id="KW-0511">Multifunctional enzyme</keyword>
<dbReference type="Gene3D" id="2.40.50.100">
    <property type="match status" value="1"/>
</dbReference>
<dbReference type="InterPro" id="IPR029045">
    <property type="entry name" value="ClpP/crotonase-like_dom_sf"/>
</dbReference>
<name>A0A563E8M5_9MICO</name>
<accession>A0A563E8M5</accession>
<dbReference type="Pfam" id="PF02786">
    <property type="entry name" value="CPSase_L_D2"/>
    <property type="match status" value="1"/>
</dbReference>
<dbReference type="PROSITE" id="PS00188">
    <property type="entry name" value="BIOTIN"/>
    <property type="match status" value="1"/>
</dbReference>
<dbReference type="PANTHER" id="PTHR48095">
    <property type="entry name" value="PYRUVATE CARBOXYLASE SUBUNIT A"/>
    <property type="match status" value="1"/>
</dbReference>
<evidence type="ECO:0000259" key="11">
    <source>
        <dbReference type="PROSITE" id="PS50975"/>
    </source>
</evidence>
<dbReference type="InterPro" id="IPR011764">
    <property type="entry name" value="Biotin_carboxylation_dom"/>
</dbReference>
<evidence type="ECO:0000259" key="10">
    <source>
        <dbReference type="PROSITE" id="PS50968"/>
    </source>
</evidence>
<dbReference type="Pfam" id="PF00364">
    <property type="entry name" value="Biotin_lipoyl"/>
    <property type="match status" value="1"/>
</dbReference>
<dbReference type="PROSITE" id="PS50975">
    <property type="entry name" value="ATP_GRASP"/>
    <property type="match status" value="1"/>
</dbReference>
<dbReference type="UniPathway" id="UPA00655">
    <property type="reaction ID" value="UER00711"/>
</dbReference>
<dbReference type="InterPro" id="IPR051602">
    <property type="entry name" value="ACC_Biotin_Carboxylase"/>
</dbReference>
<evidence type="ECO:0000256" key="7">
    <source>
        <dbReference type="ARBA" id="ARBA00023267"/>
    </source>
</evidence>
<keyword evidence="6 9" id="KW-0067">ATP-binding</keyword>
<dbReference type="SUPFAM" id="SSF56059">
    <property type="entry name" value="Glutathione synthetase ATP-binding domain-like"/>
    <property type="match status" value="1"/>
</dbReference>
<evidence type="ECO:0000259" key="14">
    <source>
        <dbReference type="PROSITE" id="PS50989"/>
    </source>
</evidence>
<feature type="domain" description="ATP-grasp" evidence="11">
    <location>
        <begin position="118"/>
        <end position="312"/>
    </location>
</feature>
<keyword evidence="4" id="KW-0436">Ligase</keyword>
<dbReference type="InterPro" id="IPR011763">
    <property type="entry name" value="COA_CT_C"/>
</dbReference>
<gene>
    <name evidence="15" type="ORF">FGL98_00550</name>
</gene>
<dbReference type="InterPro" id="IPR016185">
    <property type="entry name" value="PreATP-grasp_dom_sf"/>
</dbReference>
<dbReference type="SUPFAM" id="SSF52440">
    <property type="entry name" value="PreATP-grasp domain"/>
    <property type="match status" value="1"/>
</dbReference>
<evidence type="ECO:0000313" key="16">
    <source>
        <dbReference type="Proteomes" id="UP000320244"/>
    </source>
</evidence>
<dbReference type="Pfam" id="PF00289">
    <property type="entry name" value="Biotin_carb_N"/>
    <property type="match status" value="1"/>
</dbReference>
<dbReference type="InterPro" id="IPR001882">
    <property type="entry name" value="Biotin_BS"/>
</dbReference>
<evidence type="ECO:0000256" key="6">
    <source>
        <dbReference type="ARBA" id="ARBA00022840"/>
    </source>
</evidence>
<evidence type="ECO:0000256" key="1">
    <source>
        <dbReference type="ARBA" id="ARBA00001953"/>
    </source>
</evidence>
<dbReference type="Gene3D" id="3.30.1490.20">
    <property type="entry name" value="ATP-grasp fold, A domain"/>
    <property type="match status" value="1"/>
</dbReference>
<organism evidence="15 16">
    <name type="scientific">Leekyejoonella antrihumi</name>
    <dbReference type="NCBI Taxonomy" id="1660198"/>
    <lineage>
        <taxon>Bacteria</taxon>
        <taxon>Bacillati</taxon>
        <taxon>Actinomycetota</taxon>
        <taxon>Actinomycetes</taxon>
        <taxon>Micrococcales</taxon>
        <taxon>Dermacoccaceae</taxon>
        <taxon>Leekyejoonella</taxon>
    </lineage>
</organism>
<dbReference type="Pfam" id="PF01039">
    <property type="entry name" value="Carboxyl_trans"/>
    <property type="match status" value="1"/>
</dbReference>
<dbReference type="AlphaFoldDB" id="A0A563E8M5"/>
<dbReference type="InterPro" id="IPR034733">
    <property type="entry name" value="AcCoA_carboxyl_beta"/>
</dbReference>
<evidence type="ECO:0000259" key="12">
    <source>
        <dbReference type="PROSITE" id="PS50979"/>
    </source>
</evidence>
<reference evidence="15 16" key="2">
    <citation type="submission" date="2019-08" db="EMBL/GenBank/DDBJ databases">
        <title>Jejuicoccus antrihumi gen. nov., sp. nov., a new member of the family Dermacoccaceae isolated from a cave.</title>
        <authorList>
            <person name="Schumann P."/>
            <person name="Kim I.S."/>
        </authorList>
    </citation>
    <scope>NUCLEOTIDE SEQUENCE [LARGE SCALE GENOMIC DNA]</scope>
    <source>
        <strain evidence="15 16">C5-26</strain>
    </source>
</reference>
<evidence type="ECO:0000256" key="9">
    <source>
        <dbReference type="PROSITE-ProRule" id="PRU00409"/>
    </source>
</evidence>
<feature type="domain" description="Lipoyl-binding" evidence="10">
    <location>
        <begin position="462"/>
        <end position="539"/>
    </location>
</feature>
<dbReference type="PROSITE" id="PS50979">
    <property type="entry name" value="BC"/>
    <property type="match status" value="1"/>
</dbReference>
<dbReference type="PROSITE" id="PS50980">
    <property type="entry name" value="COA_CT_NTER"/>
    <property type="match status" value="1"/>
</dbReference>
<evidence type="ECO:0000313" key="15">
    <source>
        <dbReference type="EMBL" id="TWP38928.1"/>
    </source>
</evidence>
<dbReference type="PROSITE" id="PS00867">
    <property type="entry name" value="CPSASE_2"/>
    <property type="match status" value="1"/>
</dbReference>
<dbReference type="InterPro" id="IPR011762">
    <property type="entry name" value="COA_CT_N"/>
</dbReference>
<evidence type="ECO:0000256" key="2">
    <source>
        <dbReference type="ARBA" id="ARBA00004956"/>
    </source>
</evidence>
<dbReference type="SMART" id="SM00878">
    <property type="entry name" value="Biotin_carb_C"/>
    <property type="match status" value="1"/>
</dbReference>
<sequence length="1073" mass="113044">MDRLLVANRGEIAIRVCRAAASLRIPTVAVRTRDEFEVPHIRFADTVVDLSGSGATAYLDVAGIVAAAQRAGADALHPGYGFLSESPALAQACADAGITFVGPSITALRTLGDKTEARALAERLGVPVLGAATGEVEAAQSLMAGLGPEGSVVVKAVAGGGGRGIRMVTRPEGLARALRRAASEAQRAFGDDRVYVEEYLPHARHIEVQVIGDGSAVLAVGDRDCSIQIRRQKVIEIAPALTVPSETRRALAEAATRIAADVGYAGLGTFEFLVTRDRFAFLEANPRVQVEHTVTEEVTGLDLVALQLRVADGRSLRDLGLSDPVEQRGIAVQSRISAVHVQDDGDVVPTVGEVTEWVPPTGPGTRVDAALVRGTRVTGAFDSLLAKVITHDPGSDLAAALAHSWRALDEAALEGVETSIALVQAILARPEVAAGHATTTFVEEHLAEILGASRQAADADGPVSSGDSDPALLHAHLPATVVSVGVAPGDLVAPGQELLVLEAMKMEHPVTAVAGGVVHRVAVEPGDSVEVGRLLVGLKVDQTADLGAATDEVIDLDRVRPDLQHVRDRHRPTLDEARPEAVEKRHRFGHRTARENISDLLDDDSFHEYGALTIAAQRLRRSVDDLVERTPADGIVTGIGMIGAQTFGDRAAACAVLAYDYTVLAGTQGYLSHRKTDRMLDLAHRRGIPVVLFAEGGGGRPGDTDTTAVSALDVETFAKMGRLAGQVPTIGIASGRCFAGNAALLGCCDVVIATRDANIGMGGPAMIEGGGLGVFRPEDIGPSDVQQSSGVIDALVDDEAQAVDVAKRYLSYFQGSRSSWQAGDPRELRHIVPENRRRPYDVSRLVDLVADTDSVLELRAGFGMGAVTALARLEGRSVGIIANNPMHLGGAIDADAADKLARFILLCNAHGLPLVSLCDTPGFMVGPDAERTATVRHFARLFVAGAHLQVPLVTVVVRKGYGLGAQAMAGGSFHSPLATIAWPTGEIGGMGLEGAVRLGYRRELEAAVDETARQQLFEELVAAAYEQGRATNAAQAFELDDVIDPADTRRWVVDALGSQHSVTPSQRGYLDTW</sequence>
<feature type="domain" description="Biotin carboxylation" evidence="12">
    <location>
        <begin position="1"/>
        <end position="447"/>
    </location>
</feature>
<dbReference type="Gene3D" id="3.90.226.10">
    <property type="entry name" value="2-enoyl-CoA Hydratase, Chain A, domain 1"/>
    <property type="match status" value="2"/>
</dbReference>
<dbReference type="Proteomes" id="UP000320244">
    <property type="component" value="Unassembled WGS sequence"/>
</dbReference>
<comment type="caution">
    <text evidence="15">The sequence shown here is derived from an EMBL/GenBank/DDBJ whole genome shotgun (WGS) entry which is preliminary data.</text>
</comment>
<proteinExistence type="predicted"/>
<dbReference type="InterPro" id="IPR005481">
    <property type="entry name" value="BC-like_N"/>
</dbReference>
<dbReference type="PROSITE" id="PS50989">
    <property type="entry name" value="COA_CT_CTER"/>
    <property type="match status" value="1"/>
</dbReference>
<dbReference type="GO" id="GO:0046872">
    <property type="term" value="F:metal ion binding"/>
    <property type="evidence" value="ECO:0007669"/>
    <property type="project" value="InterPro"/>
</dbReference>
<dbReference type="InterPro" id="IPR013815">
    <property type="entry name" value="ATP_grasp_subdomain_1"/>
</dbReference>
<dbReference type="InterPro" id="IPR011054">
    <property type="entry name" value="Rudment_hybrid_motif"/>
</dbReference>
<evidence type="ECO:0000256" key="3">
    <source>
        <dbReference type="ARBA" id="ARBA00013058"/>
    </source>
</evidence>